<dbReference type="Proteomes" id="UP000475862">
    <property type="component" value="Unassembled WGS sequence"/>
</dbReference>
<evidence type="ECO:0000256" key="1">
    <source>
        <dbReference type="SAM" id="Phobius"/>
    </source>
</evidence>
<evidence type="ECO:0000313" key="3">
    <source>
        <dbReference type="Proteomes" id="UP000475862"/>
    </source>
</evidence>
<dbReference type="AlphaFoldDB" id="A0A6G0T242"/>
<feature type="transmembrane region" description="Helical" evidence="1">
    <location>
        <begin position="31"/>
        <end position="49"/>
    </location>
</feature>
<keyword evidence="1" id="KW-0812">Transmembrane</keyword>
<sequence>MTHYISQYQFFLNAIADNLLEMETLQVNSPAWNLMICFCLFITIVYQIFFKKYNIMLCIKSPVGIQTEYSFYLSKICVYFLNLRYKREKKKNKKKIAIKIKGHLIFFFKQLLSDKSILERTVKFDEYIILYYGYQLAYTIEFFLYTKYYSLFIKCIGFSSRSIQKMYYFE</sequence>
<keyword evidence="1" id="KW-0472">Membrane</keyword>
<accession>A0A6G0T242</accession>
<feature type="transmembrane region" description="Helical" evidence="1">
    <location>
        <begin position="69"/>
        <end position="85"/>
    </location>
</feature>
<evidence type="ECO:0000313" key="2">
    <source>
        <dbReference type="EMBL" id="KAE9524649.1"/>
    </source>
</evidence>
<keyword evidence="1" id="KW-1133">Transmembrane helix</keyword>
<proteinExistence type="predicted"/>
<organism evidence="2 3">
    <name type="scientific">Aphis glycines</name>
    <name type="common">Soybean aphid</name>
    <dbReference type="NCBI Taxonomy" id="307491"/>
    <lineage>
        <taxon>Eukaryota</taxon>
        <taxon>Metazoa</taxon>
        <taxon>Ecdysozoa</taxon>
        <taxon>Arthropoda</taxon>
        <taxon>Hexapoda</taxon>
        <taxon>Insecta</taxon>
        <taxon>Pterygota</taxon>
        <taxon>Neoptera</taxon>
        <taxon>Paraneoptera</taxon>
        <taxon>Hemiptera</taxon>
        <taxon>Sternorrhyncha</taxon>
        <taxon>Aphidomorpha</taxon>
        <taxon>Aphidoidea</taxon>
        <taxon>Aphididae</taxon>
        <taxon>Aphidini</taxon>
        <taxon>Aphis</taxon>
        <taxon>Aphis</taxon>
    </lineage>
</organism>
<gene>
    <name evidence="2" type="ORF">AGLY_014699</name>
</gene>
<dbReference type="EMBL" id="VYZN01000065">
    <property type="protein sequence ID" value="KAE9524649.1"/>
    <property type="molecule type" value="Genomic_DNA"/>
</dbReference>
<evidence type="ECO:0008006" key="4">
    <source>
        <dbReference type="Google" id="ProtNLM"/>
    </source>
</evidence>
<reference evidence="2 3" key="1">
    <citation type="submission" date="2019-08" db="EMBL/GenBank/DDBJ databases">
        <title>The genome of the soybean aphid Biotype 1, its phylome, world population structure and adaptation to the North American continent.</title>
        <authorList>
            <person name="Giordano R."/>
            <person name="Donthu R.K."/>
            <person name="Hernandez A.G."/>
            <person name="Wright C.L."/>
            <person name="Zimin A.V."/>
        </authorList>
    </citation>
    <scope>NUCLEOTIDE SEQUENCE [LARGE SCALE GENOMIC DNA]</scope>
    <source>
        <tissue evidence="2">Whole aphids</tissue>
    </source>
</reference>
<protein>
    <recommendedName>
        <fullName evidence="4">Transmembrane protein</fullName>
    </recommendedName>
</protein>
<keyword evidence="3" id="KW-1185">Reference proteome</keyword>
<name>A0A6G0T242_APHGL</name>
<comment type="caution">
    <text evidence="2">The sequence shown here is derived from an EMBL/GenBank/DDBJ whole genome shotgun (WGS) entry which is preliminary data.</text>
</comment>